<gene>
    <name evidence="5" type="ORF">A2227_03890</name>
</gene>
<dbReference type="Gene3D" id="3.30.420.10">
    <property type="entry name" value="Ribonuclease H-like superfamily/Ribonuclease H"/>
    <property type="match status" value="1"/>
</dbReference>
<dbReference type="AlphaFoldDB" id="A0A1F5SLX6"/>
<dbReference type="STRING" id="1797994.A2227_03890"/>
<reference evidence="5 6" key="1">
    <citation type="journal article" date="2016" name="Nat. Commun.">
        <title>Thousands of microbial genomes shed light on interconnected biogeochemical processes in an aquifer system.</title>
        <authorList>
            <person name="Anantharaman K."/>
            <person name="Brown C.T."/>
            <person name="Hug L.A."/>
            <person name="Sharon I."/>
            <person name="Castelle C.J."/>
            <person name="Probst A.J."/>
            <person name="Thomas B.C."/>
            <person name="Singh A."/>
            <person name="Wilkins M.J."/>
            <person name="Karaoz U."/>
            <person name="Brodie E.L."/>
            <person name="Williams K.H."/>
            <person name="Hubbard S.S."/>
            <person name="Banfield J.F."/>
        </authorList>
    </citation>
    <scope>NUCLEOTIDE SEQUENCE [LARGE SCALE GENOMIC DNA]</scope>
</reference>
<dbReference type="InterPro" id="IPR013520">
    <property type="entry name" value="Ribonucl_H"/>
</dbReference>
<dbReference type="SMART" id="SM00479">
    <property type="entry name" value="EXOIII"/>
    <property type="match status" value="1"/>
</dbReference>
<dbReference type="PANTHER" id="PTHR30231">
    <property type="entry name" value="DNA POLYMERASE III SUBUNIT EPSILON"/>
    <property type="match status" value="1"/>
</dbReference>
<name>A0A1F5SLX6_9BACT</name>
<dbReference type="GO" id="GO:0008408">
    <property type="term" value="F:3'-5' exonuclease activity"/>
    <property type="evidence" value="ECO:0007669"/>
    <property type="project" value="TreeGrafter"/>
</dbReference>
<keyword evidence="1" id="KW-0540">Nuclease</keyword>
<proteinExistence type="predicted"/>
<evidence type="ECO:0000256" key="1">
    <source>
        <dbReference type="ARBA" id="ARBA00022722"/>
    </source>
</evidence>
<protein>
    <submittedName>
        <fullName evidence="5">DNA polymerase III subunit epsilon</fullName>
    </submittedName>
</protein>
<dbReference type="PANTHER" id="PTHR30231:SF4">
    <property type="entry name" value="PROTEIN NEN2"/>
    <property type="match status" value="1"/>
</dbReference>
<dbReference type="CDD" id="cd06127">
    <property type="entry name" value="DEDDh"/>
    <property type="match status" value="1"/>
</dbReference>
<evidence type="ECO:0000256" key="2">
    <source>
        <dbReference type="ARBA" id="ARBA00022801"/>
    </source>
</evidence>
<dbReference type="Proteomes" id="UP000178367">
    <property type="component" value="Unassembled WGS sequence"/>
</dbReference>
<dbReference type="GO" id="GO:0003676">
    <property type="term" value="F:nucleic acid binding"/>
    <property type="evidence" value="ECO:0007669"/>
    <property type="project" value="InterPro"/>
</dbReference>
<evidence type="ECO:0000256" key="3">
    <source>
        <dbReference type="ARBA" id="ARBA00022839"/>
    </source>
</evidence>
<dbReference type="InterPro" id="IPR012337">
    <property type="entry name" value="RNaseH-like_sf"/>
</dbReference>
<evidence type="ECO:0000259" key="4">
    <source>
        <dbReference type="SMART" id="SM00479"/>
    </source>
</evidence>
<keyword evidence="3" id="KW-0269">Exonuclease</keyword>
<sequence length="193" mass="21463">MFLFFDTETTGLPKNWRAPLADLDNWPRLVQLAWLMYDGEGNKAGGNNIIVKPEGFIIPEEASRVHGITTEKAMAEGVDLAEALKLFAADVERAKIIVAHNISFDEKIMGAEFLRNSMSHNLFDTVRICTKEESTNFCQIPGGYGYKWPTLSELHMKLFGCDFDGAHDALVDVEACARCFFELVKRGVIGGNA</sequence>
<comment type="caution">
    <text evidence="5">The sequence shown here is derived from an EMBL/GenBank/DDBJ whole genome shotgun (WGS) entry which is preliminary data.</text>
</comment>
<dbReference type="InterPro" id="IPR036397">
    <property type="entry name" value="RNaseH_sf"/>
</dbReference>
<evidence type="ECO:0000313" key="5">
    <source>
        <dbReference type="EMBL" id="OGF27692.1"/>
    </source>
</evidence>
<dbReference type="SUPFAM" id="SSF53098">
    <property type="entry name" value="Ribonuclease H-like"/>
    <property type="match status" value="1"/>
</dbReference>
<feature type="domain" description="Exonuclease" evidence="4">
    <location>
        <begin position="1"/>
        <end position="189"/>
    </location>
</feature>
<organism evidence="5 6">
    <name type="scientific">Candidatus Falkowbacteria bacterium RIFOXYA2_FULL_47_19</name>
    <dbReference type="NCBI Taxonomy" id="1797994"/>
    <lineage>
        <taxon>Bacteria</taxon>
        <taxon>Candidatus Falkowiibacteriota</taxon>
    </lineage>
</organism>
<evidence type="ECO:0000313" key="6">
    <source>
        <dbReference type="Proteomes" id="UP000178367"/>
    </source>
</evidence>
<dbReference type="EMBL" id="MFGB01000006">
    <property type="protein sequence ID" value="OGF27692.1"/>
    <property type="molecule type" value="Genomic_DNA"/>
</dbReference>
<dbReference type="Pfam" id="PF00929">
    <property type="entry name" value="RNase_T"/>
    <property type="match status" value="1"/>
</dbReference>
<keyword evidence="2" id="KW-0378">Hydrolase</keyword>
<accession>A0A1F5SLX6</accession>